<evidence type="ECO:0000256" key="2">
    <source>
        <dbReference type="ARBA" id="ARBA00022617"/>
    </source>
</evidence>
<keyword evidence="6" id="KW-0472">Membrane</keyword>
<dbReference type="GO" id="GO:0004497">
    <property type="term" value="F:monooxygenase activity"/>
    <property type="evidence" value="ECO:0007669"/>
    <property type="project" value="InterPro"/>
</dbReference>
<dbReference type="AlphaFoldDB" id="A0A8T2SYC6"/>
<dbReference type="InterPro" id="IPR002401">
    <property type="entry name" value="Cyt_P450_E_grp-I"/>
</dbReference>
<dbReference type="InterPro" id="IPR036396">
    <property type="entry name" value="Cyt_P450_sf"/>
</dbReference>
<evidence type="ECO:0000256" key="6">
    <source>
        <dbReference type="SAM" id="Phobius"/>
    </source>
</evidence>
<sequence>MDIIQPPWSKETYGFATDSFLLFLLPFLLPCILCPIVLLRMPRLRLPPGPPAIPVVKHLYLISKNPHHSFCGLSKRYGPLIFLRFGSVPVIVASSPDTARQILQKHDQIFSWRPRTAVSSYLYEGRNILYSQPGPYHKLMRQVAFSRLSGNKRLESFRPIICSEIHQLLYNISHASNKVSVREKLYESTFSIISAMVIGKSTENISFRSPKGQSLVAALLEAVDLVGAFNIGDYFPFLATLDLQGYARRSKAVSQILKVIFGEIFNKRRNDRENRDDKMEDEDFLDALMTVSSNQKEVPITDSHLKGILTIQDIFIGGIDTSAVTVEWALAELLKHPNTLKKVQEEPSLVVGSTRLVFESDVQNLPYLRAVVKEAM</sequence>
<keyword evidence="2" id="KW-0349">Heme</keyword>
<dbReference type="GO" id="GO:0020037">
    <property type="term" value="F:heme binding"/>
    <property type="evidence" value="ECO:0007669"/>
    <property type="project" value="InterPro"/>
</dbReference>
<keyword evidence="5" id="KW-0408">Iron</keyword>
<dbReference type="GO" id="GO:0044550">
    <property type="term" value="P:secondary metabolite biosynthetic process"/>
    <property type="evidence" value="ECO:0007669"/>
    <property type="project" value="UniProtKB-ARBA"/>
</dbReference>
<keyword evidence="8" id="KW-1185">Reference proteome</keyword>
<keyword evidence="3" id="KW-0479">Metal-binding</keyword>
<name>A0A8T2SYC6_CERRI</name>
<feature type="transmembrane region" description="Helical" evidence="6">
    <location>
        <begin position="20"/>
        <end position="39"/>
    </location>
</feature>
<dbReference type="EMBL" id="CM035421">
    <property type="protein sequence ID" value="KAH7387817.1"/>
    <property type="molecule type" value="Genomic_DNA"/>
</dbReference>
<proteinExistence type="inferred from homology"/>
<dbReference type="Gene3D" id="1.10.630.10">
    <property type="entry name" value="Cytochrome P450"/>
    <property type="match status" value="1"/>
</dbReference>
<dbReference type="PANTHER" id="PTHR47944">
    <property type="entry name" value="CYTOCHROME P450 98A9"/>
    <property type="match status" value="1"/>
</dbReference>
<dbReference type="InterPro" id="IPR001128">
    <property type="entry name" value="Cyt_P450"/>
</dbReference>
<keyword evidence="4" id="KW-0560">Oxidoreductase</keyword>
<keyword evidence="6" id="KW-1133">Transmembrane helix</keyword>
<comment type="caution">
    <text evidence="7">The sequence shown here is derived from an EMBL/GenBank/DDBJ whole genome shotgun (WGS) entry which is preliminary data.</text>
</comment>
<evidence type="ECO:0000313" key="7">
    <source>
        <dbReference type="EMBL" id="KAH7387817.1"/>
    </source>
</evidence>
<reference evidence="7" key="1">
    <citation type="submission" date="2021-08" db="EMBL/GenBank/DDBJ databases">
        <title>WGS assembly of Ceratopteris richardii.</title>
        <authorList>
            <person name="Marchant D.B."/>
            <person name="Chen G."/>
            <person name="Jenkins J."/>
            <person name="Shu S."/>
            <person name="Leebens-Mack J."/>
            <person name="Grimwood J."/>
            <person name="Schmutz J."/>
            <person name="Soltis P."/>
            <person name="Soltis D."/>
            <person name="Chen Z.-H."/>
        </authorList>
    </citation>
    <scope>NUCLEOTIDE SEQUENCE</scope>
    <source>
        <strain evidence="7">Whitten #5841</strain>
        <tissue evidence="7">Leaf</tissue>
    </source>
</reference>
<dbReference type="OrthoDB" id="2789670at2759"/>
<evidence type="ECO:0000256" key="4">
    <source>
        <dbReference type="ARBA" id="ARBA00023002"/>
    </source>
</evidence>
<dbReference type="GO" id="GO:0005506">
    <property type="term" value="F:iron ion binding"/>
    <property type="evidence" value="ECO:0007669"/>
    <property type="project" value="InterPro"/>
</dbReference>
<dbReference type="PANTHER" id="PTHR47944:SF4">
    <property type="entry name" value="OS09G0441700 PROTEIN"/>
    <property type="match status" value="1"/>
</dbReference>
<gene>
    <name evidence="7" type="ORF">KP509_16G042700</name>
</gene>
<dbReference type="PRINTS" id="PR00463">
    <property type="entry name" value="EP450I"/>
</dbReference>
<dbReference type="Pfam" id="PF00067">
    <property type="entry name" value="p450"/>
    <property type="match status" value="1"/>
</dbReference>
<evidence type="ECO:0000313" key="8">
    <source>
        <dbReference type="Proteomes" id="UP000825935"/>
    </source>
</evidence>
<dbReference type="Proteomes" id="UP000825935">
    <property type="component" value="Chromosome 16"/>
</dbReference>
<evidence type="ECO:0000256" key="5">
    <source>
        <dbReference type="ARBA" id="ARBA00023004"/>
    </source>
</evidence>
<comment type="similarity">
    <text evidence="1">Belongs to the cytochrome P450 family.</text>
</comment>
<dbReference type="GO" id="GO:0016705">
    <property type="term" value="F:oxidoreductase activity, acting on paired donors, with incorporation or reduction of molecular oxygen"/>
    <property type="evidence" value="ECO:0007669"/>
    <property type="project" value="InterPro"/>
</dbReference>
<protein>
    <recommendedName>
        <fullName evidence="9">Cytochrome P450</fullName>
    </recommendedName>
</protein>
<evidence type="ECO:0000256" key="3">
    <source>
        <dbReference type="ARBA" id="ARBA00022723"/>
    </source>
</evidence>
<organism evidence="7 8">
    <name type="scientific">Ceratopteris richardii</name>
    <name type="common">Triangle waterfern</name>
    <dbReference type="NCBI Taxonomy" id="49495"/>
    <lineage>
        <taxon>Eukaryota</taxon>
        <taxon>Viridiplantae</taxon>
        <taxon>Streptophyta</taxon>
        <taxon>Embryophyta</taxon>
        <taxon>Tracheophyta</taxon>
        <taxon>Polypodiopsida</taxon>
        <taxon>Polypodiidae</taxon>
        <taxon>Polypodiales</taxon>
        <taxon>Pteridineae</taxon>
        <taxon>Pteridaceae</taxon>
        <taxon>Parkerioideae</taxon>
        <taxon>Ceratopteris</taxon>
    </lineage>
</organism>
<keyword evidence="6" id="KW-0812">Transmembrane</keyword>
<evidence type="ECO:0008006" key="9">
    <source>
        <dbReference type="Google" id="ProtNLM"/>
    </source>
</evidence>
<evidence type="ECO:0000256" key="1">
    <source>
        <dbReference type="ARBA" id="ARBA00010617"/>
    </source>
</evidence>
<dbReference type="SUPFAM" id="SSF48264">
    <property type="entry name" value="Cytochrome P450"/>
    <property type="match status" value="1"/>
</dbReference>
<accession>A0A8T2SYC6</accession>